<dbReference type="Proteomes" id="UP001153148">
    <property type="component" value="Unassembled WGS sequence"/>
</dbReference>
<proteinExistence type="predicted"/>
<organism evidence="1 2">
    <name type="scientific">Timema podura</name>
    <name type="common">Walking stick</name>
    <dbReference type="NCBI Taxonomy" id="61482"/>
    <lineage>
        <taxon>Eukaryota</taxon>
        <taxon>Metazoa</taxon>
        <taxon>Ecdysozoa</taxon>
        <taxon>Arthropoda</taxon>
        <taxon>Hexapoda</taxon>
        <taxon>Insecta</taxon>
        <taxon>Pterygota</taxon>
        <taxon>Neoptera</taxon>
        <taxon>Polyneoptera</taxon>
        <taxon>Phasmatodea</taxon>
        <taxon>Timematodea</taxon>
        <taxon>Timematoidea</taxon>
        <taxon>Timematidae</taxon>
        <taxon>Timema</taxon>
    </lineage>
</organism>
<reference evidence="1" key="1">
    <citation type="submission" date="2021-03" db="EMBL/GenBank/DDBJ databases">
        <authorList>
            <person name="Tran Van P."/>
        </authorList>
    </citation>
    <scope>NUCLEOTIDE SEQUENCE</scope>
</reference>
<sequence>MVKFVIRSKIKKMEESPHSKKGTSYRLTMPNQKLSIVGATDLKDIGLFVSRKSADYSHQLSIEQKKGGTGSRNSIDQMSSLLPPSPCEPCLASAHPKPTTLNLDTKDPCFKKRKEDIVYKKKRSRTHYTGDDCTLIDRKERERGRESGGKKGVKDFRSSMLNVYCKFEILRFYSRSINLAFVNQPRCGSFGVEFIHTSKGISSLQWGKKHVS</sequence>
<evidence type="ECO:0000313" key="1">
    <source>
        <dbReference type="EMBL" id="CAG2057962.1"/>
    </source>
</evidence>
<gene>
    <name evidence="1" type="ORF">TPAB3V08_LOCUS4937</name>
</gene>
<comment type="caution">
    <text evidence="1">The sequence shown here is derived from an EMBL/GenBank/DDBJ whole genome shotgun (WGS) entry which is preliminary data.</text>
</comment>
<dbReference type="EMBL" id="CAJPIN010006362">
    <property type="protein sequence ID" value="CAG2057962.1"/>
    <property type="molecule type" value="Genomic_DNA"/>
</dbReference>
<protein>
    <submittedName>
        <fullName evidence="1">Uncharacterized protein</fullName>
    </submittedName>
</protein>
<keyword evidence="2" id="KW-1185">Reference proteome</keyword>
<name>A0ABN7NT00_TIMPD</name>
<accession>A0ABN7NT00</accession>
<evidence type="ECO:0000313" key="2">
    <source>
        <dbReference type="Proteomes" id="UP001153148"/>
    </source>
</evidence>